<protein>
    <submittedName>
        <fullName evidence="1">Uncharacterized protein</fullName>
    </submittedName>
</protein>
<comment type="caution">
    <text evidence="1">The sequence shown here is derived from an EMBL/GenBank/DDBJ whole genome shotgun (WGS) entry which is preliminary data.</text>
</comment>
<accession>A0A2M6W7D5</accession>
<name>A0A2M6W7D5_9BACT</name>
<dbReference type="EMBL" id="PFBV01000002">
    <property type="protein sequence ID" value="PIT88728.1"/>
    <property type="molecule type" value="Genomic_DNA"/>
</dbReference>
<gene>
    <name evidence="1" type="ORF">COU29_00555</name>
</gene>
<organism evidence="1 2">
    <name type="scientific">Candidatus Magasanikbacteria bacterium CG10_big_fil_rev_8_21_14_0_10_36_32</name>
    <dbReference type="NCBI Taxonomy" id="1974646"/>
    <lineage>
        <taxon>Bacteria</taxon>
        <taxon>Candidatus Magasanikiibacteriota</taxon>
    </lineage>
</organism>
<sequence length="381" mass="42857">MSDNATILIKKADGTTEKITLAEFHARQKQSAPAVLPPADISHSSVKPVKIEKKVEPLKSFNPPKVESKIELSEKIKKTEFTKDDAVSLLDESLDDEKPNMPLVSQSRVSQADEIINKLNFRAPDTIRLRGLIQLRLKEVRSDEETRSWLIRPIVDGGAGINAMQAEDVLKLCRGEKISNNFEEVSPLKKGLPGGLNELPMASGNKTAPIVYKEQPVPAIMPNKKSFVAASPAKEIKNLGELKKISDQNLSVDRHNKILSDDKEIPSVRHMVRDIIPNKKTSMSPTDEIRFISLVDFRRLSANPEEAIARLKQKFINLKDESYLLYLDALQVWRMSPLYQDYVGSVIRALNQNVRLNNSLLDKNKIQMTEISAIIKMENSF</sequence>
<evidence type="ECO:0000313" key="2">
    <source>
        <dbReference type="Proteomes" id="UP000231426"/>
    </source>
</evidence>
<evidence type="ECO:0000313" key="1">
    <source>
        <dbReference type="EMBL" id="PIT88728.1"/>
    </source>
</evidence>
<dbReference type="AlphaFoldDB" id="A0A2M6W7D5"/>
<dbReference type="Proteomes" id="UP000231426">
    <property type="component" value="Unassembled WGS sequence"/>
</dbReference>
<proteinExistence type="predicted"/>
<reference evidence="2" key="1">
    <citation type="submission" date="2017-09" db="EMBL/GenBank/DDBJ databases">
        <title>Depth-based differentiation of microbial function through sediment-hosted aquifers and enrichment of novel symbionts in the deep terrestrial subsurface.</title>
        <authorList>
            <person name="Probst A.J."/>
            <person name="Ladd B."/>
            <person name="Jarett J.K."/>
            <person name="Geller-Mcgrath D.E."/>
            <person name="Sieber C.M.K."/>
            <person name="Emerson J.B."/>
            <person name="Anantharaman K."/>
            <person name="Thomas B.C."/>
            <person name="Malmstrom R."/>
            <person name="Stieglmeier M."/>
            <person name="Klingl A."/>
            <person name="Woyke T."/>
            <person name="Ryan C.M."/>
            <person name="Banfield J.F."/>
        </authorList>
    </citation>
    <scope>NUCLEOTIDE SEQUENCE [LARGE SCALE GENOMIC DNA]</scope>
</reference>